<comment type="caution">
    <text evidence="9">The sequence shown here is derived from an EMBL/GenBank/DDBJ whole genome shotgun (WGS) entry which is preliminary data.</text>
</comment>
<dbReference type="GO" id="GO:0006412">
    <property type="term" value="P:translation"/>
    <property type="evidence" value="ECO:0007669"/>
    <property type="project" value="InterPro"/>
</dbReference>
<dbReference type="NCBIfam" id="TIGR01020">
    <property type="entry name" value="uS5_euk_arch"/>
    <property type="match status" value="1"/>
</dbReference>
<dbReference type="InterPro" id="IPR000851">
    <property type="entry name" value="Ribosomal_uS5"/>
</dbReference>
<evidence type="ECO:0000256" key="6">
    <source>
        <dbReference type="PROSITE-ProRule" id="PRU00268"/>
    </source>
</evidence>
<dbReference type="FunFam" id="3.30.230.10:FF:000004">
    <property type="entry name" value="40S ribosomal protein S2"/>
    <property type="match status" value="1"/>
</dbReference>
<evidence type="ECO:0000256" key="7">
    <source>
        <dbReference type="RuleBase" id="RU003823"/>
    </source>
</evidence>
<dbReference type="Gene3D" id="3.30.230.10">
    <property type="match status" value="1"/>
</dbReference>
<dbReference type="EMBL" id="JACYCF010000019">
    <property type="protein sequence ID" value="KAF8750880.1"/>
    <property type="molecule type" value="Genomic_DNA"/>
</dbReference>
<evidence type="ECO:0000259" key="8">
    <source>
        <dbReference type="PROSITE" id="PS50881"/>
    </source>
</evidence>
<dbReference type="Pfam" id="PF00333">
    <property type="entry name" value="Ribosomal_S5"/>
    <property type="match status" value="1"/>
</dbReference>
<keyword evidence="2 6" id="KW-0689">Ribosomal protein</keyword>
<sequence>MPCDQLLEVSLALGQLFCNRLSRRLFSAGDADAIRVWSRSTIQTSDKTVLGDLLDEFKVSVDRCVAAGECKLEKWPTLHLVDVVDLDVDAAVTVAVVDVVALAVVAARMMTRSVKDGKIKSMEEIYLFSLPIKEYQIVDFFLPTLKDEVMKIMPVQKQTRAGQRTRFKAFVAIGDFDGHVGLGVKCAKEVATAIRGAIIAAKLSVVPVRRGYWGASLGDPHTVPSKVSGKVGSVMCRLIPAPRGTGIVAAPASKRLLQLAGVQDVYTQAKGSTATMGNFLKATFVAISTTYRFVTPDLWRQIPLSKTPYEEFSGHLALAGKKSALY</sequence>
<feature type="domain" description="S5 DRBM" evidence="8">
    <location>
        <begin position="145"/>
        <end position="208"/>
    </location>
</feature>
<dbReference type="SUPFAM" id="SSF54211">
    <property type="entry name" value="Ribosomal protein S5 domain 2-like"/>
    <property type="match status" value="1"/>
</dbReference>
<dbReference type="PANTHER" id="PTHR13718:SF4">
    <property type="entry name" value="40S RIBOSOMAL PROTEIN S2"/>
    <property type="match status" value="1"/>
</dbReference>
<dbReference type="InterPro" id="IPR020568">
    <property type="entry name" value="Ribosomal_Su5_D2-typ_SF"/>
</dbReference>
<dbReference type="SUPFAM" id="SSF54768">
    <property type="entry name" value="dsRNA-binding domain-like"/>
    <property type="match status" value="1"/>
</dbReference>
<keyword evidence="3 6" id="KW-0687">Ribonucleoprotein</keyword>
<dbReference type="PANTHER" id="PTHR13718">
    <property type="entry name" value="RIBOSOMAL S SUBUNIT"/>
    <property type="match status" value="1"/>
</dbReference>
<dbReference type="Gene3D" id="3.30.160.20">
    <property type="match status" value="1"/>
</dbReference>
<protein>
    <recommendedName>
        <fullName evidence="4">Small ribosomal subunit protein uS5</fullName>
    </recommendedName>
    <alternativeName>
        <fullName evidence="5">40S ribosomal protein S2</fullName>
    </alternativeName>
</protein>
<proteinExistence type="inferred from homology"/>
<evidence type="ECO:0000313" key="9">
    <source>
        <dbReference type="EMBL" id="KAF8750880.1"/>
    </source>
</evidence>
<dbReference type="InterPro" id="IPR013810">
    <property type="entry name" value="Ribosomal_uS5_N"/>
</dbReference>
<dbReference type="FunFam" id="3.30.160.20:FF:000002">
    <property type="entry name" value="40S ribosomal protein S2"/>
    <property type="match status" value="1"/>
</dbReference>
<reference evidence="9" key="1">
    <citation type="submission" date="2020-09" db="EMBL/GenBank/DDBJ databases">
        <title>Comparative genome analyses of four rice-infecting Rhizoctonia solani isolates reveal extensive enrichment of homogalacturonan modification genes.</title>
        <authorList>
            <person name="Lee D.-Y."/>
            <person name="Jeon J."/>
            <person name="Kim K.-T."/>
            <person name="Cheong K."/>
            <person name="Song H."/>
            <person name="Choi G."/>
            <person name="Ko J."/>
            <person name="Opiyo S.O."/>
            <person name="Zuo S."/>
            <person name="Madhav S."/>
            <person name="Lee Y.-H."/>
            <person name="Wang G.-L."/>
        </authorList>
    </citation>
    <scope>NUCLEOTIDE SEQUENCE</scope>
    <source>
        <strain evidence="9">AG1-IA B2</strain>
    </source>
</reference>
<evidence type="ECO:0000256" key="5">
    <source>
        <dbReference type="ARBA" id="ARBA00035407"/>
    </source>
</evidence>
<dbReference type="InterPro" id="IPR005324">
    <property type="entry name" value="Ribosomal_uS5_C"/>
</dbReference>
<comment type="similarity">
    <text evidence="1 7">Belongs to the universal ribosomal protein uS5 family.</text>
</comment>
<dbReference type="InterPro" id="IPR018192">
    <property type="entry name" value="Ribosomal_uS5_N_CS"/>
</dbReference>
<dbReference type="Pfam" id="PF03719">
    <property type="entry name" value="Ribosomal_S5_C"/>
    <property type="match status" value="1"/>
</dbReference>
<organism evidence="9 10">
    <name type="scientific">Rhizoctonia solani</name>
    <dbReference type="NCBI Taxonomy" id="456999"/>
    <lineage>
        <taxon>Eukaryota</taxon>
        <taxon>Fungi</taxon>
        <taxon>Dikarya</taxon>
        <taxon>Basidiomycota</taxon>
        <taxon>Agaricomycotina</taxon>
        <taxon>Agaricomycetes</taxon>
        <taxon>Cantharellales</taxon>
        <taxon>Ceratobasidiaceae</taxon>
        <taxon>Rhizoctonia</taxon>
    </lineage>
</organism>
<gene>
    <name evidence="9" type="ORF">RHS01_08870</name>
</gene>
<dbReference type="GO" id="GO:0003723">
    <property type="term" value="F:RNA binding"/>
    <property type="evidence" value="ECO:0007669"/>
    <property type="project" value="InterPro"/>
</dbReference>
<name>A0A8H7M1H6_9AGAM</name>
<dbReference type="GO" id="GO:0003735">
    <property type="term" value="F:structural constituent of ribosome"/>
    <property type="evidence" value="ECO:0007669"/>
    <property type="project" value="UniProtKB-UniRule"/>
</dbReference>
<dbReference type="Proteomes" id="UP000614334">
    <property type="component" value="Unassembled WGS sequence"/>
</dbReference>
<dbReference type="InterPro" id="IPR005711">
    <property type="entry name" value="Ribosomal_uS5_euk/arc"/>
</dbReference>
<accession>A0A8H7M1H6</accession>
<dbReference type="PROSITE" id="PS50881">
    <property type="entry name" value="S5_DSRBD"/>
    <property type="match status" value="1"/>
</dbReference>
<dbReference type="GO" id="GO:0022627">
    <property type="term" value="C:cytosolic small ribosomal subunit"/>
    <property type="evidence" value="ECO:0007669"/>
    <property type="project" value="TreeGrafter"/>
</dbReference>
<evidence type="ECO:0000256" key="4">
    <source>
        <dbReference type="ARBA" id="ARBA00035255"/>
    </source>
</evidence>
<dbReference type="AlphaFoldDB" id="A0A8H7M1H6"/>
<evidence type="ECO:0000256" key="1">
    <source>
        <dbReference type="ARBA" id="ARBA00008945"/>
    </source>
</evidence>
<dbReference type="InterPro" id="IPR014721">
    <property type="entry name" value="Ribsml_uS5_D2-typ_fold_subgr"/>
</dbReference>
<dbReference type="PROSITE" id="PS00585">
    <property type="entry name" value="RIBOSOMAL_S5"/>
    <property type="match status" value="1"/>
</dbReference>
<evidence type="ECO:0000313" key="10">
    <source>
        <dbReference type="Proteomes" id="UP000614334"/>
    </source>
</evidence>
<evidence type="ECO:0000256" key="3">
    <source>
        <dbReference type="ARBA" id="ARBA00023274"/>
    </source>
</evidence>
<evidence type="ECO:0000256" key="2">
    <source>
        <dbReference type="ARBA" id="ARBA00022980"/>
    </source>
</evidence>